<dbReference type="NCBIfam" id="TIGR00254">
    <property type="entry name" value="GGDEF"/>
    <property type="match status" value="1"/>
</dbReference>
<evidence type="ECO:0000313" key="2">
    <source>
        <dbReference type="EMBL" id="MFD1675139.1"/>
    </source>
</evidence>
<dbReference type="SUPFAM" id="SSF55781">
    <property type="entry name" value="GAF domain-like"/>
    <property type="match status" value="1"/>
</dbReference>
<accession>A0ABW4JGV3</accession>
<evidence type="ECO:0000313" key="3">
    <source>
        <dbReference type="Proteomes" id="UP001597079"/>
    </source>
</evidence>
<dbReference type="Gene3D" id="3.30.70.270">
    <property type="match status" value="1"/>
</dbReference>
<dbReference type="Proteomes" id="UP001597079">
    <property type="component" value="Unassembled WGS sequence"/>
</dbReference>
<feature type="domain" description="GGDEF" evidence="1">
    <location>
        <begin position="209"/>
        <end position="330"/>
    </location>
</feature>
<dbReference type="EMBL" id="JBHUCX010000027">
    <property type="protein sequence ID" value="MFD1675139.1"/>
    <property type="molecule type" value="Genomic_DNA"/>
</dbReference>
<keyword evidence="2" id="KW-0548">Nucleotidyltransferase</keyword>
<keyword evidence="2" id="KW-0808">Transferase</keyword>
<sequence>MNREVFREFFHRSREWSKATSGEALFQIVARDLREVVGVDSGFFAYRQPTLTEGATSQQIDCYSSWGSIEYSKEQMSRLLEEAILGASAWTPMMGQWVLAKDLSVDFRYAGSNLELLEIGIWPLTSQKRLQGVIVVSGSRSGAHRLSEGLGTMFMDACSAQISVALDLLIVGKSAEEASQRDLLTGLYNRRGFEANLPQMVEQADESGVYLALGLCDLDNLKDINDSKGHPVGDKVLRRVGNIINRTVREDDLVARFGGDEFAVLLQMENTDVESAVQRIRQAVSERANGYSISVGGAVFGIDGDWQECYQVADERLYEFKRCMKLGQLK</sequence>
<proteinExistence type="predicted"/>
<dbReference type="PANTHER" id="PTHR45138">
    <property type="entry name" value="REGULATORY COMPONENTS OF SENSORY TRANSDUCTION SYSTEM"/>
    <property type="match status" value="1"/>
</dbReference>
<dbReference type="InterPro" id="IPR029787">
    <property type="entry name" value="Nucleotide_cyclase"/>
</dbReference>
<reference evidence="3" key="1">
    <citation type="journal article" date="2019" name="Int. J. Syst. Evol. Microbiol.">
        <title>The Global Catalogue of Microorganisms (GCM) 10K type strain sequencing project: providing services to taxonomists for standard genome sequencing and annotation.</title>
        <authorList>
            <consortium name="The Broad Institute Genomics Platform"/>
            <consortium name="The Broad Institute Genome Sequencing Center for Infectious Disease"/>
            <person name="Wu L."/>
            <person name="Ma J."/>
        </authorList>
    </citation>
    <scope>NUCLEOTIDE SEQUENCE [LARGE SCALE GENOMIC DNA]</scope>
    <source>
        <strain evidence="3">CGMCC 1.12286</strain>
    </source>
</reference>
<protein>
    <submittedName>
        <fullName evidence="2">GGDEF domain-containing protein</fullName>
        <ecNumber evidence="2">2.7.7.65</ecNumber>
    </submittedName>
</protein>
<dbReference type="GO" id="GO:0052621">
    <property type="term" value="F:diguanylate cyclase activity"/>
    <property type="evidence" value="ECO:0007669"/>
    <property type="project" value="UniProtKB-EC"/>
</dbReference>
<dbReference type="Gene3D" id="3.30.450.40">
    <property type="match status" value="1"/>
</dbReference>
<dbReference type="SMART" id="SM00267">
    <property type="entry name" value="GGDEF"/>
    <property type="match status" value="1"/>
</dbReference>
<dbReference type="InterPro" id="IPR029016">
    <property type="entry name" value="GAF-like_dom_sf"/>
</dbReference>
<dbReference type="InterPro" id="IPR000160">
    <property type="entry name" value="GGDEF_dom"/>
</dbReference>
<dbReference type="InterPro" id="IPR043128">
    <property type="entry name" value="Rev_trsase/Diguanyl_cyclase"/>
</dbReference>
<comment type="caution">
    <text evidence="2">The sequence shown here is derived from an EMBL/GenBank/DDBJ whole genome shotgun (WGS) entry which is preliminary data.</text>
</comment>
<dbReference type="PANTHER" id="PTHR45138:SF9">
    <property type="entry name" value="DIGUANYLATE CYCLASE DGCM-RELATED"/>
    <property type="match status" value="1"/>
</dbReference>
<evidence type="ECO:0000259" key="1">
    <source>
        <dbReference type="PROSITE" id="PS50887"/>
    </source>
</evidence>
<gene>
    <name evidence="2" type="ORF">ACFSB2_10585</name>
</gene>
<dbReference type="CDD" id="cd01949">
    <property type="entry name" value="GGDEF"/>
    <property type="match status" value="1"/>
</dbReference>
<name>A0ABW4JGV3_9BACL</name>
<dbReference type="SUPFAM" id="SSF55073">
    <property type="entry name" value="Nucleotide cyclase"/>
    <property type="match status" value="1"/>
</dbReference>
<dbReference type="RefSeq" id="WP_377943013.1">
    <property type="nucleotide sequence ID" value="NZ_JBHUCX010000027.1"/>
</dbReference>
<keyword evidence="3" id="KW-1185">Reference proteome</keyword>
<dbReference type="PROSITE" id="PS50887">
    <property type="entry name" value="GGDEF"/>
    <property type="match status" value="1"/>
</dbReference>
<organism evidence="2 3">
    <name type="scientific">Alicyclobacillus fodiniaquatilis</name>
    <dbReference type="NCBI Taxonomy" id="1661150"/>
    <lineage>
        <taxon>Bacteria</taxon>
        <taxon>Bacillati</taxon>
        <taxon>Bacillota</taxon>
        <taxon>Bacilli</taxon>
        <taxon>Bacillales</taxon>
        <taxon>Alicyclobacillaceae</taxon>
        <taxon>Alicyclobacillus</taxon>
    </lineage>
</organism>
<dbReference type="Pfam" id="PF00990">
    <property type="entry name" value="GGDEF"/>
    <property type="match status" value="1"/>
</dbReference>
<dbReference type="EC" id="2.7.7.65" evidence="2"/>
<dbReference type="InterPro" id="IPR050469">
    <property type="entry name" value="Diguanylate_Cyclase"/>
</dbReference>